<dbReference type="Proteomes" id="UP000321085">
    <property type="component" value="Unassembled WGS sequence"/>
</dbReference>
<dbReference type="AlphaFoldDB" id="A0A512BNW5"/>
<sequence>MAVSRSTVIPGPRSGTWDRLMRMAPYPAYDPGSANAVRDGTCLSDALRISRRLAPEFHVSSALRFKGVGGSTESIHMNVHHARHGA</sequence>
<gene>
    <name evidence="1" type="ORF">MAE02_12730</name>
</gene>
<name>A0A512BNW5_9HYPH</name>
<dbReference type="EMBL" id="BJYU01000012">
    <property type="protein sequence ID" value="GEO13577.1"/>
    <property type="molecule type" value="Genomic_DNA"/>
</dbReference>
<accession>A0A512BNW5</accession>
<proteinExistence type="predicted"/>
<keyword evidence="2" id="KW-1185">Reference proteome</keyword>
<protein>
    <submittedName>
        <fullName evidence="1">Uncharacterized protein</fullName>
    </submittedName>
</protein>
<organism evidence="1 2">
    <name type="scientific">Microvirga aerophila</name>
    <dbReference type="NCBI Taxonomy" id="670291"/>
    <lineage>
        <taxon>Bacteria</taxon>
        <taxon>Pseudomonadati</taxon>
        <taxon>Pseudomonadota</taxon>
        <taxon>Alphaproteobacteria</taxon>
        <taxon>Hyphomicrobiales</taxon>
        <taxon>Methylobacteriaceae</taxon>
        <taxon>Microvirga</taxon>
    </lineage>
</organism>
<reference evidence="1 2" key="1">
    <citation type="submission" date="2019-07" db="EMBL/GenBank/DDBJ databases">
        <title>Whole genome shotgun sequence of Microvirga aerophila NBRC 106136.</title>
        <authorList>
            <person name="Hosoyama A."/>
            <person name="Uohara A."/>
            <person name="Ohji S."/>
            <person name="Ichikawa N."/>
        </authorList>
    </citation>
    <scope>NUCLEOTIDE SEQUENCE [LARGE SCALE GENOMIC DNA]</scope>
    <source>
        <strain evidence="1 2">NBRC 106136</strain>
    </source>
</reference>
<evidence type="ECO:0000313" key="2">
    <source>
        <dbReference type="Proteomes" id="UP000321085"/>
    </source>
</evidence>
<evidence type="ECO:0000313" key="1">
    <source>
        <dbReference type="EMBL" id="GEO13577.1"/>
    </source>
</evidence>
<comment type="caution">
    <text evidence="1">The sequence shown here is derived from an EMBL/GenBank/DDBJ whole genome shotgun (WGS) entry which is preliminary data.</text>
</comment>